<dbReference type="GO" id="GO:0005886">
    <property type="term" value="C:plasma membrane"/>
    <property type="evidence" value="ECO:0007669"/>
    <property type="project" value="UniProtKB-SubCell"/>
</dbReference>
<feature type="domain" description="Na+/H+ antiporter NhaC-like C-terminal" evidence="10">
    <location>
        <begin position="179"/>
        <end position="484"/>
    </location>
</feature>
<keyword evidence="5 9" id="KW-0812">Transmembrane</keyword>
<feature type="transmembrane region" description="Helical" evidence="9">
    <location>
        <begin position="24"/>
        <end position="44"/>
    </location>
</feature>
<proteinExistence type="inferred from homology"/>
<feature type="transmembrane region" description="Helical" evidence="9">
    <location>
        <begin position="128"/>
        <end position="148"/>
    </location>
</feature>
<keyword evidence="12" id="KW-1185">Reference proteome</keyword>
<sequence length="492" mass="52040">MPNKEEKPKYREDEHIVEDKNLTIFQALIPVFALVAMLAYNVFVFGDNALSGSNQFILLMGGAVAAIVGFFNKVSYEQMIDEVAENVRSTTGALLILLMVGALSGTWLVSGIIPAMIYYGLQILNPTIFLAACVIICAIISVATGSSWTTSATVGIALIGIGDALGISLGMTAGAVLSGAYFGDKMSPLSDTTNLAPAMAGGDLFSHIRYMALTTTPTIIITLVVFIIMGFTIDTTGDADTSSILTNIGATFNINGWLFLVPLAVIFLIVKKAPPLMALLVGTLLGGLFALIFQPDIVATIGGSSQLTFESAYKGILNAITVDTQIATQDPALNDLFSSGGMSGMLGTIWLIVCAMVFGGIMDGIGALERITESLLKLAKTTFGLFASTVGSCLALNITASDQYLAIVVPGKMFSKAYAERGLAPENLSRSLEDSGTVTSVLVPWNTCGAYHSGVLGVGVGEYFFYAIFNWLSPFMTLLFAAFKIKIKQLTQ</sequence>
<dbReference type="NCBIfam" id="TIGR00931">
    <property type="entry name" value="antiport_nhaC"/>
    <property type="match status" value="1"/>
</dbReference>
<dbReference type="InterPro" id="IPR018461">
    <property type="entry name" value="Na/H_Antiport_NhaC-like_C"/>
</dbReference>
<feature type="transmembrane region" description="Helical" evidence="9">
    <location>
        <begin position="463"/>
        <end position="483"/>
    </location>
</feature>
<evidence type="ECO:0000256" key="6">
    <source>
        <dbReference type="ARBA" id="ARBA00022989"/>
    </source>
</evidence>
<name>A0A5N5ITF8_9FLAO</name>
<dbReference type="InterPro" id="IPR004770">
    <property type="entry name" value="Na/H_antiport_NhaC"/>
</dbReference>
<dbReference type="Proteomes" id="UP000319204">
    <property type="component" value="Unassembled WGS sequence"/>
</dbReference>
<evidence type="ECO:0000256" key="7">
    <source>
        <dbReference type="ARBA" id="ARBA00023136"/>
    </source>
</evidence>
<keyword evidence="7 9" id="KW-0472">Membrane</keyword>
<dbReference type="InterPro" id="IPR052180">
    <property type="entry name" value="NhaC_Na-H+_Antiporter"/>
</dbReference>
<dbReference type="RefSeq" id="WP_151888998.1">
    <property type="nucleotide sequence ID" value="NZ_VNIK02000001.1"/>
</dbReference>
<evidence type="ECO:0000256" key="2">
    <source>
        <dbReference type="ARBA" id="ARBA00022448"/>
    </source>
</evidence>
<keyword evidence="4" id="KW-1003">Cell membrane</keyword>
<dbReference type="PANTHER" id="PTHR33451">
    <property type="entry name" value="MALATE-2H(+)/NA(+)-LACTATE ANTIPORTER"/>
    <property type="match status" value="1"/>
</dbReference>
<evidence type="ECO:0000259" key="10">
    <source>
        <dbReference type="Pfam" id="PF03553"/>
    </source>
</evidence>
<comment type="subcellular location">
    <subcellularLocation>
        <location evidence="1">Cell membrane</location>
        <topology evidence="1">Multi-pass membrane protein</topology>
    </subcellularLocation>
</comment>
<evidence type="ECO:0000256" key="3">
    <source>
        <dbReference type="ARBA" id="ARBA00022449"/>
    </source>
</evidence>
<dbReference type="GO" id="GO:0015297">
    <property type="term" value="F:antiporter activity"/>
    <property type="evidence" value="ECO:0007669"/>
    <property type="project" value="UniProtKB-KW"/>
</dbReference>
<dbReference type="AlphaFoldDB" id="A0A5N5ITF8"/>
<keyword evidence="2" id="KW-0813">Transport</keyword>
<dbReference type="PANTHER" id="PTHR33451:SF3">
    <property type="entry name" value="MALATE-2H(+)_NA(+)-LACTATE ANTIPORTER"/>
    <property type="match status" value="1"/>
</dbReference>
<evidence type="ECO:0000256" key="4">
    <source>
        <dbReference type="ARBA" id="ARBA00022475"/>
    </source>
</evidence>
<reference evidence="11" key="1">
    <citation type="submission" date="2019-10" db="EMBL/GenBank/DDBJ databases">
        <title>Muricauda hadale sp. nov., a piezophilic bacterium isolated from hadopelagic water of the Mariana Trench.</title>
        <authorList>
            <person name="Wei Y."/>
        </authorList>
    </citation>
    <scope>NUCLEOTIDE SEQUENCE [LARGE SCALE GENOMIC DNA]</scope>
    <source>
        <strain evidence="11">MT-229</strain>
    </source>
</reference>
<feature type="transmembrane region" description="Helical" evidence="9">
    <location>
        <begin position="94"/>
        <end position="121"/>
    </location>
</feature>
<evidence type="ECO:0000256" key="1">
    <source>
        <dbReference type="ARBA" id="ARBA00004651"/>
    </source>
</evidence>
<feature type="transmembrane region" description="Helical" evidence="9">
    <location>
        <begin position="56"/>
        <end position="74"/>
    </location>
</feature>
<evidence type="ECO:0000313" key="11">
    <source>
        <dbReference type="EMBL" id="KAB5491852.1"/>
    </source>
</evidence>
<feature type="transmembrane region" description="Helical" evidence="9">
    <location>
        <begin position="276"/>
        <end position="293"/>
    </location>
</feature>
<dbReference type="EMBL" id="VNIK02000001">
    <property type="protein sequence ID" value="KAB5491852.1"/>
    <property type="molecule type" value="Genomic_DNA"/>
</dbReference>
<dbReference type="OrthoDB" id="9762978at2"/>
<keyword evidence="3" id="KW-0050">Antiport</keyword>
<gene>
    <name evidence="11" type="primary">nhaC</name>
    <name evidence="11" type="ORF">FOT42_002545</name>
</gene>
<feature type="transmembrane region" description="Helical" evidence="9">
    <location>
        <begin position="383"/>
        <end position="400"/>
    </location>
</feature>
<feature type="transmembrane region" description="Helical" evidence="9">
    <location>
        <begin position="244"/>
        <end position="269"/>
    </location>
</feature>
<comment type="similarity">
    <text evidence="8">Belongs to the NhaC Na(+)/H(+) (TC 2.A.35) antiporter family.</text>
</comment>
<evidence type="ECO:0000313" key="12">
    <source>
        <dbReference type="Proteomes" id="UP000319204"/>
    </source>
</evidence>
<evidence type="ECO:0000256" key="9">
    <source>
        <dbReference type="SAM" id="Phobius"/>
    </source>
</evidence>
<organism evidence="11 12">
    <name type="scientific">Flagellimonas hadalis</name>
    <dbReference type="NCBI Taxonomy" id="2597517"/>
    <lineage>
        <taxon>Bacteria</taxon>
        <taxon>Pseudomonadati</taxon>
        <taxon>Bacteroidota</taxon>
        <taxon>Flavobacteriia</taxon>
        <taxon>Flavobacteriales</taxon>
        <taxon>Flavobacteriaceae</taxon>
        <taxon>Flagellimonas</taxon>
    </lineage>
</organism>
<keyword evidence="6 9" id="KW-1133">Transmembrane helix</keyword>
<feature type="transmembrane region" description="Helical" evidence="9">
    <location>
        <begin position="210"/>
        <end position="232"/>
    </location>
</feature>
<feature type="transmembrane region" description="Helical" evidence="9">
    <location>
        <begin position="154"/>
        <end position="177"/>
    </location>
</feature>
<dbReference type="Pfam" id="PF03553">
    <property type="entry name" value="Na_H_antiporter"/>
    <property type="match status" value="1"/>
</dbReference>
<evidence type="ECO:0000256" key="5">
    <source>
        <dbReference type="ARBA" id="ARBA00022692"/>
    </source>
</evidence>
<feature type="transmembrane region" description="Helical" evidence="9">
    <location>
        <begin position="342"/>
        <end position="362"/>
    </location>
</feature>
<accession>A0A5N5ITF8</accession>
<evidence type="ECO:0000256" key="8">
    <source>
        <dbReference type="ARBA" id="ARBA00038435"/>
    </source>
</evidence>
<comment type="caution">
    <text evidence="11">The sequence shown here is derived from an EMBL/GenBank/DDBJ whole genome shotgun (WGS) entry which is preliminary data.</text>
</comment>
<protein>
    <submittedName>
        <fullName evidence="11">Na+/H+ antiporter NhaC</fullName>
    </submittedName>
</protein>